<dbReference type="InterPro" id="IPR001638">
    <property type="entry name" value="Solute-binding_3/MltF_N"/>
</dbReference>
<keyword evidence="1 2" id="KW-0732">Signal</keyword>
<dbReference type="Gene3D" id="3.40.190.10">
    <property type="entry name" value="Periplasmic binding protein-like II"/>
    <property type="match status" value="2"/>
</dbReference>
<gene>
    <name evidence="4" type="ORF">BUE93_09925</name>
</gene>
<dbReference type="Proteomes" id="UP000239469">
    <property type="component" value="Unassembled WGS sequence"/>
</dbReference>
<evidence type="ECO:0000256" key="2">
    <source>
        <dbReference type="SAM" id="SignalP"/>
    </source>
</evidence>
<comment type="caution">
    <text evidence="4">The sequence shown here is derived from an EMBL/GenBank/DDBJ whole genome shotgun (WGS) entry which is preliminary data.</text>
</comment>
<sequence>MKPPVDLPTPALRRASALLAACLLAMPAQGRSLADILKTHQLRVCIAPLHPAVAQAAPKDCREQCVFSGPVYEEALAFTHYLGNGVRIKALRVGWDEQFFDKTGKTELEASYTPQLMASGACDIYPNHLTKTAWRQKKLDFVTMFPSRMMVIANANLREQLHGSAQLAGLRAGTTKDTSYHTWLQEQNRGAFSSNPIKIELMTSDEALQAVNAGKVDFILMDADVAIWHTHHQLQNTYVAFPVGPKDEIGWAFRKDDKDLQAAAAKFFAEQRQRPDSELNRIWLHYHGHSLTDFIALVAAVH</sequence>
<dbReference type="PANTHER" id="PTHR35936:SF17">
    <property type="entry name" value="ARGININE-BINDING EXTRACELLULAR PROTEIN ARTP"/>
    <property type="match status" value="1"/>
</dbReference>
<dbReference type="RefSeq" id="WP_071108918.1">
    <property type="nucleotide sequence ID" value="NZ_CAWMOE010000006.1"/>
</dbReference>
<evidence type="ECO:0000313" key="5">
    <source>
        <dbReference type="Proteomes" id="UP000239469"/>
    </source>
</evidence>
<feature type="signal peptide" evidence="2">
    <location>
        <begin position="1"/>
        <end position="30"/>
    </location>
</feature>
<feature type="chain" id="PRO_5030033481" description="Solute-binding protein family 3/N-terminal domain-containing protein" evidence="2">
    <location>
        <begin position="31"/>
        <end position="302"/>
    </location>
</feature>
<accession>A0A1S1XC95</accession>
<dbReference type="OrthoDB" id="8819295at2"/>
<dbReference type="PANTHER" id="PTHR35936">
    <property type="entry name" value="MEMBRANE-BOUND LYTIC MUREIN TRANSGLYCOSYLASE F"/>
    <property type="match status" value="1"/>
</dbReference>
<proteinExistence type="predicted"/>
<evidence type="ECO:0000259" key="3">
    <source>
        <dbReference type="SMART" id="SM00062"/>
    </source>
</evidence>
<dbReference type="AlphaFoldDB" id="A0A1S1XC95"/>
<organism evidence="4 5">
    <name type="scientific">Chromobacterium amazonense</name>
    <dbReference type="NCBI Taxonomy" id="1382803"/>
    <lineage>
        <taxon>Bacteria</taxon>
        <taxon>Pseudomonadati</taxon>
        <taxon>Pseudomonadota</taxon>
        <taxon>Betaproteobacteria</taxon>
        <taxon>Neisseriales</taxon>
        <taxon>Chromobacteriaceae</taxon>
        <taxon>Chromobacterium</taxon>
    </lineage>
</organism>
<dbReference type="SUPFAM" id="SSF53850">
    <property type="entry name" value="Periplasmic binding protein-like II"/>
    <property type="match status" value="1"/>
</dbReference>
<evidence type="ECO:0000313" key="4">
    <source>
        <dbReference type="EMBL" id="PRP70603.1"/>
    </source>
</evidence>
<protein>
    <recommendedName>
        <fullName evidence="3">Solute-binding protein family 3/N-terminal domain-containing protein</fullName>
    </recommendedName>
</protein>
<name>A0A1S1XC95_9NEIS</name>
<reference evidence="4 5" key="1">
    <citation type="submission" date="2017-01" db="EMBL/GenBank/DDBJ databases">
        <title>New insights into the genetic diversity of Chromobacterium isolated from tropical freshwater lake.</title>
        <authorList>
            <person name="Santos A.B."/>
            <person name="Nascimento A.M."/>
            <person name="Da Silva P.C."/>
        </authorList>
    </citation>
    <scope>NUCLEOTIDE SEQUENCE [LARGE SCALE GENOMIC DNA]</scope>
    <source>
        <strain evidence="4 5">56AF</strain>
    </source>
</reference>
<dbReference type="EMBL" id="MTBD01000025">
    <property type="protein sequence ID" value="PRP70603.1"/>
    <property type="molecule type" value="Genomic_DNA"/>
</dbReference>
<evidence type="ECO:0000256" key="1">
    <source>
        <dbReference type="ARBA" id="ARBA00022729"/>
    </source>
</evidence>
<feature type="domain" description="Solute-binding protein family 3/N-terminal" evidence="3">
    <location>
        <begin position="90"/>
        <end position="290"/>
    </location>
</feature>
<dbReference type="SMART" id="SM00062">
    <property type="entry name" value="PBPb"/>
    <property type="match status" value="1"/>
</dbReference>